<feature type="transmembrane region" description="Helical" evidence="2">
    <location>
        <begin position="180"/>
        <end position="200"/>
    </location>
</feature>
<evidence type="ECO:0000256" key="2">
    <source>
        <dbReference type="SAM" id="Phobius"/>
    </source>
</evidence>
<comment type="caution">
    <text evidence="3">The sequence shown here is derived from an EMBL/GenBank/DDBJ whole genome shotgun (WGS) entry which is preliminary data.</text>
</comment>
<dbReference type="EMBL" id="JAWWNJ010000047">
    <property type="protein sequence ID" value="KAK7017758.1"/>
    <property type="molecule type" value="Genomic_DNA"/>
</dbReference>
<feature type="transmembrane region" description="Helical" evidence="2">
    <location>
        <begin position="148"/>
        <end position="174"/>
    </location>
</feature>
<sequence>MSFSAQRIVFTSRWSLEGVAGPASQCQGLREREEQERRERQEQEEQERRERLEQEWREREEQERREWQEEEQQEREEQEWRELEKRREREVQERWEQEQQKREEQERREREERREQEQHEREEQERREREREEREQRHMMRILRRVQLLLKATTSIESLLLNILSSAVFIMLTILALELLGWFLFIGLFVTILIYLLLIISPAPINASVFTHQISYRVQKSTTNDAHLPFLRI</sequence>
<keyword evidence="2" id="KW-0472">Membrane</keyword>
<feature type="compositionally biased region" description="Basic and acidic residues" evidence="1">
    <location>
        <begin position="29"/>
        <end position="57"/>
    </location>
</feature>
<keyword evidence="2" id="KW-0812">Transmembrane</keyword>
<evidence type="ECO:0000313" key="4">
    <source>
        <dbReference type="Proteomes" id="UP001362999"/>
    </source>
</evidence>
<accession>A0AAW0AYG1</accession>
<evidence type="ECO:0000313" key="3">
    <source>
        <dbReference type="EMBL" id="KAK7017758.1"/>
    </source>
</evidence>
<dbReference type="Proteomes" id="UP001362999">
    <property type="component" value="Unassembled WGS sequence"/>
</dbReference>
<gene>
    <name evidence="3" type="ORF">R3P38DRAFT_3201361</name>
</gene>
<keyword evidence="2" id="KW-1133">Transmembrane helix</keyword>
<dbReference type="AlphaFoldDB" id="A0AAW0AYG1"/>
<name>A0AAW0AYG1_9AGAR</name>
<protein>
    <submittedName>
        <fullName evidence="3">Uncharacterized protein</fullName>
    </submittedName>
</protein>
<feature type="region of interest" description="Disordered" evidence="1">
    <location>
        <begin position="106"/>
        <end position="131"/>
    </location>
</feature>
<organism evidence="3 4">
    <name type="scientific">Favolaschia claudopus</name>
    <dbReference type="NCBI Taxonomy" id="2862362"/>
    <lineage>
        <taxon>Eukaryota</taxon>
        <taxon>Fungi</taxon>
        <taxon>Dikarya</taxon>
        <taxon>Basidiomycota</taxon>
        <taxon>Agaricomycotina</taxon>
        <taxon>Agaricomycetes</taxon>
        <taxon>Agaricomycetidae</taxon>
        <taxon>Agaricales</taxon>
        <taxon>Marasmiineae</taxon>
        <taxon>Mycenaceae</taxon>
        <taxon>Favolaschia</taxon>
    </lineage>
</organism>
<feature type="region of interest" description="Disordered" evidence="1">
    <location>
        <begin position="18"/>
        <end position="57"/>
    </location>
</feature>
<evidence type="ECO:0000256" key="1">
    <source>
        <dbReference type="SAM" id="MobiDB-lite"/>
    </source>
</evidence>
<reference evidence="3 4" key="1">
    <citation type="journal article" date="2024" name="J Genomics">
        <title>Draft genome sequencing and assembly of Favolaschia claudopus CIRM-BRFM 2984 isolated from oak limbs.</title>
        <authorList>
            <person name="Navarro D."/>
            <person name="Drula E."/>
            <person name="Chaduli D."/>
            <person name="Cazenave R."/>
            <person name="Ahrendt S."/>
            <person name="Wang J."/>
            <person name="Lipzen A."/>
            <person name="Daum C."/>
            <person name="Barry K."/>
            <person name="Grigoriev I.V."/>
            <person name="Favel A."/>
            <person name="Rosso M.N."/>
            <person name="Martin F."/>
        </authorList>
    </citation>
    <scope>NUCLEOTIDE SEQUENCE [LARGE SCALE GENOMIC DNA]</scope>
    <source>
        <strain evidence="3 4">CIRM-BRFM 2984</strain>
    </source>
</reference>
<keyword evidence="4" id="KW-1185">Reference proteome</keyword>
<proteinExistence type="predicted"/>